<evidence type="ECO:0000256" key="1">
    <source>
        <dbReference type="ARBA" id="ARBA00004496"/>
    </source>
</evidence>
<dbReference type="SUPFAM" id="SSF50677">
    <property type="entry name" value="ValRS/IleRS/LeuRS editing domain"/>
    <property type="match status" value="1"/>
</dbReference>
<evidence type="ECO:0000256" key="9">
    <source>
        <dbReference type="ARBA" id="ARBA00023146"/>
    </source>
</evidence>
<evidence type="ECO:0000259" key="15">
    <source>
        <dbReference type="Pfam" id="PF08264"/>
    </source>
</evidence>
<dbReference type="InterPro" id="IPR009080">
    <property type="entry name" value="tRNAsynth_Ia_anticodon-bd"/>
</dbReference>
<dbReference type="AlphaFoldDB" id="A0A517LRC8"/>
<evidence type="ECO:0000256" key="2">
    <source>
        <dbReference type="ARBA" id="ARBA00005594"/>
    </source>
</evidence>
<feature type="domain" description="Methionyl/Valyl/Leucyl/Isoleucyl-tRNA synthetase anticodon-binding" evidence="15">
    <location>
        <begin position="811"/>
        <end position="958"/>
    </location>
</feature>
<dbReference type="CDD" id="cd00817">
    <property type="entry name" value="ValRS_core"/>
    <property type="match status" value="1"/>
</dbReference>
<dbReference type="SUPFAM" id="SSF52374">
    <property type="entry name" value="Nucleotidylyl transferase"/>
    <property type="match status" value="1"/>
</dbReference>
<dbReference type="NCBIfam" id="NF004349">
    <property type="entry name" value="PRK05729.1"/>
    <property type="match status" value="1"/>
</dbReference>
<comment type="similarity">
    <text evidence="2 12">Belongs to the class-I aminoacyl-tRNA synthetase family.</text>
</comment>
<evidence type="ECO:0000313" key="17">
    <source>
        <dbReference type="Proteomes" id="UP000316270"/>
    </source>
</evidence>
<evidence type="ECO:0000256" key="4">
    <source>
        <dbReference type="ARBA" id="ARBA00022490"/>
    </source>
</evidence>
<dbReference type="GO" id="GO:0006438">
    <property type="term" value="P:valyl-tRNA aminoacylation"/>
    <property type="evidence" value="ECO:0007669"/>
    <property type="project" value="InterPro"/>
</dbReference>
<proteinExistence type="inferred from homology"/>
<dbReference type="Gene3D" id="1.10.730.10">
    <property type="entry name" value="Isoleucyl-tRNA Synthetase, Domain 1"/>
    <property type="match status" value="1"/>
</dbReference>
<dbReference type="InterPro" id="IPR013155">
    <property type="entry name" value="M/V/L/I-tRNA-synth_anticd-bd"/>
</dbReference>
<comment type="catalytic activity">
    <reaction evidence="11">
        <text>tRNA(Val) + L-valine + ATP = L-valyl-tRNA(Val) + AMP + diphosphate</text>
        <dbReference type="Rhea" id="RHEA:10704"/>
        <dbReference type="Rhea" id="RHEA-COMP:9672"/>
        <dbReference type="Rhea" id="RHEA-COMP:9708"/>
        <dbReference type="ChEBI" id="CHEBI:30616"/>
        <dbReference type="ChEBI" id="CHEBI:33019"/>
        <dbReference type="ChEBI" id="CHEBI:57762"/>
        <dbReference type="ChEBI" id="CHEBI:78442"/>
        <dbReference type="ChEBI" id="CHEBI:78537"/>
        <dbReference type="ChEBI" id="CHEBI:456215"/>
        <dbReference type="EC" id="6.1.1.9"/>
    </reaction>
</comment>
<evidence type="ECO:0000256" key="10">
    <source>
        <dbReference type="ARBA" id="ARBA00029936"/>
    </source>
</evidence>
<feature type="compositionally biased region" description="Low complexity" evidence="13">
    <location>
        <begin position="83"/>
        <end position="113"/>
    </location>
</feature>
<dbReference type="InterPro" id="IPR033705">
    <property type="entry name" value="Anticodon_Ia_Val"/>
</dbReference>
<dbReference type="NCBIfam" id="TIGR00422">
    <property type="entry name" value="valS"/>
    <property type="match status" value="1"/>
</dbReference>
<dbReference type="GO" id="GO:0005829">
    <property type="term" value="C:cytosol"/>
    <property type="evidence" value="ECO:0007669"/>
    <property type="project" value="TreeGrafter"/>
</dbReference>
<dbReference type="PANTHER" id="PTHR11946">
    <property type="entry name" value="VALYL-TRNA SYNTHETASES"/>
    <property type="match status" value="1"/>
</dbReference>
<dbReference type="HAMAP" id="MF_02004">
    <property type="entry name" value="Val_tRNA_synth_type1"/>
    <property type="match status" value="1"/>
</dbReference>
<keyword evidence="6 12" id="KW-0547">Nucleotide-binding</keyword>
<reference evidence="16 17" key="1">
    <citation type="submission" date="2019-07" db="EMBL/GenBank/DDBJ databases">
        <title>Finished genome of Venturia effusa.</title>
        <authorList>
            <person name="Young C.A."/>
            <person name="Cox M.P."/>
            <person name="Ganley A.R.D."/>
            <person name="David W.J."/>
        </authorList>
    </citation>
    <scope>NUCLEOTIDE SEQUENCE [LARGE SCALE GENOMIC DNA]</scope>
    <source>
        <strain evidence="17">albino</strain>
    </source>
</reference>
<organism evidence="16 17">
    <name type="scientific">Venturia effusa</name>
    <dbReference type="NCBI Taxonomy" id="50376"/>
    <lineage>
        <taxon>Eukaryota</taxon>
        <taxon>Fungi</taxon>
        <taxon>Dikarya</taxon>
        <taxon>Ascomycota</taxon>
        <taxon>Pezizomycotina</taxon>
        <taxon>Dothideomycetes</taxon>
        <taxon>Pleosporomycetidae</taxon>
        <taxon>Venturiales</taxon>
        <taxon>Venturiaceae</taxon>
        <taxon>Venturia</taxon>
    </lineage>
</organism>
<dbReference type="PANTHER" id="PTHR11946:SF109">
    <property type="entry name" value="VALINE--TRNA LIGASE"/>
    <property type="match status" value="1"/>
</dbReference>
<dbReference type="PRINTS" id="PR00986">
    <property type="entry name" value="TRNASYNTHVAL"/>
</dbReference>
<dbReference type="Pfam" id="PF00133">
    <property type="entry name" value="tRNA-synt_1"/>
    <property type="match status" value="1"/>
</dbReference>
<dbReference type="FunFam" id="1.10.730.10:FF:000009">
    <property type="entry name" value="Valine--tRNA ligase, mitochondrial"/>
    <property type="match status" value="1"/>
</dbReference>
<evidence type="ECO:0000256" key="6">
    <source>
        <dbReference type="ARBA" id="ARBA00022741"/>
    </source>
</evidence>
<gene>
    <name evidence="16" type="primary">CYT20</name>
    <name evidence="16" type="ORF">FKW77_005255</name>
</gene>
<dbReference type="CDD" id="cd07962">
    <property type="entry name" value="Anticodon_Ia_Val"/>
    <property type="match status" value="1"/>
</dbReference>
<keyword evidence="9 12" id="KW-0030">Aminoacyl-tRNA synthetase</keyword>
<dbReference type="FunFam" id="3.40.50.620:FF:000020">
    <property type="entry name" value="Valine--tRNA ligase, mitochondrial"/>
    <property type="match status" value="1"/>
</dbReference>
<keyword evidence="7 12" id="KW-0067">ATP-binding</keyword>
<keyword evidence="4" id="KW-0963">Cytoplasm</keyword>
<dbReference type="GO" id="GO:0004832">
    <property type="term" value="F:valine-tRNA ligase activity"/>
    <property type="evidence" value="ECO:0007669"/>
    <property type="project" value="UniProtKB-EC"/>
</dbReference>
<keyword evidence="8 12" id="KW-0648">Protein biosynthesis</keyword>
<evidence type="ECO:0000313" key="16">
    <source>
        <dbReference type="EMBL" id="QDS78169.1"/>
    </source>
</evidence>
<evidence type="ECO:0000256" key="11">
    <source>
        <dbReference type="ARBA" id="ARBA00047552"/>
    </source>
</evidence>
<dbReference type="SUPFAM" id="SSF47323">
    <property type="entry name" value="Anticodon-binding domain of a subclass of class I aminoacyl-tRNA synthetases"/>
    <property type="match status" value="1"/>
</dbReference>
<accession>A0A517LRC8</accession>
<evidence type="ECO:0000256" key="7">
    <source>
        <dbReference type="ARBA" id="ARBA00022840"/>
    </source>
</evidence>
<dbReference type="InterPro" id="IPR014729">
    <property type="entry name" value="Rossmann-like_a/b/a_fold"/>
</dbReference>
<name>A0A517LRC8_9PEZI</name>
<evidence type="ECO:0000256" key="8">
    <source>
        <dbReference type="ARBA" id="ARBA00022917"/>
    </source>
</evidence>
<evidence type="ECO:0000256" key="3">
    <source>
        <dbReference type="ARBA" id="ARBA00013169"/>
    </source>
</evidence>
<dbReference type="EMBL" id="CP042203">
    <property type="protein sequence ID" value="QDS78169.1"/>
    <property type="molecule type" value="Genomic_DNA"/>
</dbReference>
<dbReference type="PROSITE" id="PS00178">
    <property type="entry name" value="AA_TRNA_LIGASE_I"/>
    <property type="match status" value="1"/>
</dbReference>
<keyword evidence="5 12" id="KW-0436">Ligase</keyword>
<feature type="domain" description="Aminoacyl-tRNA synthetase class Ia" evidence="14">
    <location>
        <begin position="149"/>
        <end position="770"/>
    </location>
</feature>
<protein>
    <recommendedName>
        <fullName evidence="3">valine--tRNA ligase</fullName>
        <ecNumber evidence="3">6.1.1.9</ecNumber>
    </recommendedName>
    <alternativeName>
        <fullName evidence="10">Valyl-tRNA synthetase</fullName>
    </alternativeName>
</protein>
<dbReference type="OrthoDB" id="629407at2759"/>
<feature type="compositionally biased region" description="Basic and acidic residues" evidence="13">
    <location>
        <begin position="63"/>
        <end position="82"/>
    </location>
</feature>
<keyword evidence="17" id="KW-1185">Reference proteome</keyword>
<dbReference type="InterPro" id="IPR001412">
    <property type="entry name" value="aa-tRNA-synth_I_CS"/>
</dbReference>
<feature type="compositionally biased region" description="Basic and acidic residues" evidence="13">
    <location>
        <begin position="33"/>
        <end position="43"/>
    </location>
</feature>
<dbReference type="STRING" id="50376.A0A517LRC8"/>
<dbReference type="Gene3D" id="3.40.50.620">
    <property type="entry name" value="HUPs"/>
    <property type="match status" value="2"/>
</dbReference>
<evidence type="ECO:0000256" key="5">
    <source>
        <dbReference type="ARBA" id="ARBA00022598"/>
    </source>
</evidence>
<dbReference type="Proteomes" id="UP000316270">
    <property type="component" value="Chromosome 19"/>
</dbReference>
<dbReference type="InterPro" id="IPR002300">
    <property type="entry name" value="aa-tRNA-synth_Ia"/>
</dbReference>
<evidence type="ECO:0000259" key="14">
    <source>
        <dbReference type="Pfam" id="PF00133"/>
    </source>
</evidence>
<dbReference type="GO" id="GO:0002161">
    <property type="term" value="F:aminoacyl-tRNA deacylase activity"/>
    <property type="evidence" value="ECO:0007669"/>
    <property type="project" value="InterPro"/>
</dbReference>
<feature type="region of interest" description="Disordered" evidence="13">
    <location>
        <begin position="24"/>
        <end position="113"/>
    </location>
</feature>
<comment type="subcellular location">
    <subcellularLocation>
        <location evidence="1">Cytoplasm</location>
    </subcellularLocation>
</comment>
<evidence type="ECO:0000256" key="12">
    <source>
        <dbReference type="RuleBase" id="RU363035"/>
    </source>
</evidence>
<dbReference type="InterPro" id="IPR002303">
    <property type="entry name" value="Valyl-tRNA_ligase"/>
</dbReference>
<sequence length="1104" mass="124302">MSLSRPRFLQNIYLAARQRKRLPLTPLPSGFVDKVDRPTDRHTVAPLSTSTPFAMSEPSAVPEKPKSEKEIAREKAKAEKNAKFAAKQAKVAQAKAQSSNSKPKANKPAAAPALEPYLDTTPAGEKKVIQSFDSPHFSAYNPQAVEATWYNWWEKSGFFKPQFDENGNVLPPGKFVIALPPPNVTGLLHAGHSLANSLQDLLIRWHRMRGFTTLWVPGCDHASLSTQVVVEKMLWRTEGKTRHDLGREAFINRTFEWKQKYHERINNAQRLMGGSMDWSREAFTMDPKLAKATMEAFCTLYDDGLIYRSNRLVNWCTNLNTALSNLEVDSLEISAKTKLSVPGYERKIEFGVLTYFKYRIHGSNETIEVATTRPETILGDTGIAVNPQDTRYTSLVGRYAVHPFIKDRLLKIVQDSYVKMDFGTGAVKLTPAHDQNDYNLGKTHALDFINILNDDGTLNSNAGEFAGQKRFDARYNVIEALKRDGLFVKQEDNAMIIPRCSKTQDVVEPLMKPQWWMKMKDMADAALDVVKKGDLKIAPASAAKNYNHWMSDVHDWCLSRQLWWGHQIPAYQVLFEDATAHDKEEWIVARTPEEAQSNAADKYPGRKLRLERDPDCLDTWFSAGLWPMATLNWPNVDDPDFSKLFPTSLLETGWDILFFWVARMVMFSVKLTGKVPFSEVYCHSLIRDSEGRKMSKSLGNVIDPLDIIKGVSLEALHAKLIEGNLDQKEIAKASQYQKTAFPQGIPECGSDALRFTLISYTTGGGDISFDVKVMHAYRRFCNKIWQASKYVIGKFPEDFSPKPVQPLDLSEKWILHRLNVAVAGVNKALTAREFSLSTQHIYQFFYDEFCDVFIENSKSLLAAGTKEEQASVQNVLYHCLDQSLRLMHPLLPFITEELWQRLPRTIAERNVPSIMLATYPQFSADRDFEQAASDYEIVLSCAKASRALSAEYGVLKDGKIIIHAATKSDHSVIHQQSSSIQALSGKAISQITILLPEDPLPSNCAVAVISSSLTVSLNVAGRISDVGSELSKLEQKTMKMRQVAIKQEELLAKPGFEEQVSETVQIAEKKKLEDAMAAVQNYERTIEQFKGMKVASAIPTTHRD</sequence>
<dbReference type="Pfam" id="PF08264">
    <property type="entry name" value="Anticodon_1"/>
    <property type="match status" value="1"/>
</dbReference>
<dbReference type="FunFam" id="3.40.50.620:FF:000078">
    <property type="entry name" value="Valine--tRNA ligase, mitochondrial"/>
    <property type="match status" value="1"/>
</dbReference>
<dbReference type="InterPro" id="IPR009008">
    <property type="entry name" value="Val/Leu/Ile-tRNA-synth_edit"/>
</dbReference>
<dbReference type="GO" id="GO:0005524">
    <property type="term" value="F:ATP binding"/>
    <property type="evidence" value="ECO:0007669"/>
    <property type="project" value="UniProtKB-KW"/>
</dbReference>
<dbReference type="EC" id="6.1.1.9" evidence="3"/>
<evidence type="ECO:0000256" key="13">
    <source>
        <dbReference type="SAM" id="MobiDB-lite"/>
    </source>
</evidence>